<organism evidence="4 5">
    <name type="scientific">Colletotrichum spinosum</name>
    <dbReference type="NCBI Taxonomy" id="1347390"/>
    <lineage>
        <taxon>Eukaryota</taxon>
        <taxon>Fungi</taxon>
        <taxon>Dikarya</taxon>
        <taxon>Ascomycota</taxon>
        <taxon>Pezizomycotina</taxon>
        <taxon>Sordariomycetes</taxon>
        <taxon>Hypocreomycetidae</taxon>
        <taxon>Glomerellales</taxon>
        <taxon>Glomerellaceae</taxon>
        <taxon>Colletotrichum</taxon>
        <taxon>Colletotrichum orbiculare species complex</taxon>
    </lineage>
</organism>
<keyword evidence="5" id="KW-1185">Reference proteome</keyword>
<keyword evidence="1" id="KW-0547">Nucleotide-binding</keyword>
<dbReference type="Pfam" id="PF00735">
    <property type="entry name" value="Septin"/>
    <property type="match status" value="1"/>
</dbReference>
<comment type="similarity">
    <text evidence="1">Belongs to the TRAFAC class TrmE-Era-EngA-EngB-Septin-like GTPase superfamily. Septin GTPase family.</text>
</comment>
<dbReference type="InterPro" id="IPR027417">
    <property type="entry name" value="P-loop_NTPase"/>
</dbReference>
<dbReference type="Proteomes" id="UP000295083">
    <property type="component" value="Unassembled WGS sequence"/>
</dbReference>
<accession>A0A4R8PQ90</accession>
<keyword evidence="1" id="KW-0342">GTP-binding</keyword>
<evidence type="ECO:0000313" key="4">
    <source>
        <dbReference type="EMBL" id="TDZ27747.1"/>
    </source>
</evidence>
<dbReference type="GO" id="GO:0005525">
    <property type="term" value="F:GTP binding"/>
    <property type="evidence" value="ECO:0007669"/>
    <property type="project" value="UniProtKB-KW"/>
</dbReference>
<feature type="region of interest" description="Disordered" evidence="2">
    <location>
        <begin position="1"/>
        <end position="89"/>
    </location>
</feature>
<proteinExistence type="inferred from homology"/>
<dbReference type="PROSITE" id="PS51719">
    <property type="entry name" value="G_SEPTIN"/>
    <property type="match status" value="1"/>
</dbReference>
<evidence type="ECO:0000313" key="5">
    <source>
        <dbReference type="Proteomes" id="UP000295083"/>
    </source>
</evidence>
<protein>
    <submittedName>
        <fullName evidence="4">Septin-9</fullName>
    </submittedName>
</protein>
<dbReference type="EMBL" id="QAPG01001791">
    <property type="protein sequence ID" value="TDZ27747.1"/>
    <property type="molecule type" value="Genomic_DNA"/>
</dbReference>
<gene>
    <name evidence="4" type="primary">SEPT9</name>
    <name evidence="4" type="ORF">C8035_v003985</name>
</gene>
<dbReference type="InterPro" id="IPR030379">
    <property type="entry name" value="G_SEPTIN_dom"/>
</dbReference>
<evidence type="ECO:0000256" key="2">
    <source>
        <dbReference type="SAM" id="MobiDB-lite"/>
    </source>
</evidence>
<dbReference type="AlphaFoldDB" id="A0A4R8PQ90"/>
<evidence type="ECO:0000259" key="3">
    <source>
        <dbReference type="PROSITE" id="PS51719"/>
    </source>
</evidence>
<dbReference type="Gene3D" id="3.40.50.300">
    <property type="entry name" value="P-loop containing nucleotide triphosphate hydrolases"/>
    <property type="match status" value="1"/>
</dbReference>
<reference evidence="4 5" key="1">
    <citation type="submission" date="2018-11" db="EMBL/GenBank/DDBJ databases">
        <title>Genome sequence and assembly of Colletotrichum spinosum.</title>
        <authorList>
            <person name="Gan P."/>
            <person name="Shirasu K."/>
        </authorList>
    </citation>
    <scope>NUCLEOTIDE SEQUENCE [LARGE SCALE GENOMIC DNA]</scope>
    <source>
        <strain evidence="4 5">CBS 515.97</strain>
    </source>
</reference>
<feature type="compositionally biased region" description="Polar residues" evidence="2">
    <location>
        <begin position="53"/>
        <end position="88"/>
    </location>
</feature>
<sequence length="649" mass="70114">MSYVLADEAPVEASCSIPSHSSLRSREHRKHAVLAFPGDVSTQSRETHGASPATRSTPVSQPRETASQKLSAVTSRSLTGKQSPSLASASHPVTPILYGVSGSSSAISSSSSRRNSLTGSQSEYQESFVMSAFGTSESGKAHSHYSIEAGQQFIMPTINIPSRRPFTDVGKSLGRLKLLVAGKSDCCPHIVHVDPTVPVAMASAGLLPSATSLPESIPIAQGTFQITETLASTKPLPPWWRDTTSENQAPITIDPGDVVIDRNICLVDTPGYQESCRPTDTASQVAHYVESHLQRSRLDGLDEDDVLRTVSEGGGLLVDAVLYVLPGSGTSPCRENQERWQLIRKLGLGPVDVEYLRKLNLLTSVIPLLARADTMTKEQVVSSKELIAGQLVDAGLSLPLFTSSSAGSTMTSIFSISSELGMDRDLMEASVLMGSEYGRPLVPTDLPRLLDHIFSFEGAAWLRHAAAKKLLSWRSRHPNSRVVSSPLVAQTDQPIERTWLRTPVGSLASCATNRLPGHAFGEERLCRVQLTDWAADLQRSLANERAIRGIRTMDQISLRVQPITAGDGRAANNCTSTMALARTLGVGRRPQSLYRRRHIMGSQQGMPFVKPHDPLGLLQFKADLIWQDLNAIEMLSGLGIVGGLAWLLV</sequence>
<comment type="caution">
    <text evidence="4">The sequence shown here is derived from an EMBL/GenBank/DDBJ whole genome shotgun (WGS) entry which is preliminary data.</text>
</comment>
<feature type="domain" description="Septin-type G" evidence="3">
    <location>
        <begin position="172"/>
        <end position="480"/>
    </location>
</feature>
<name>A0A4R8PQ90_9PEZI</name>
<evidence type="ECO:0000256" key="1">
    <source>
        <dbReference type="RuleBase" id="RU004560"/>
    </source>
</evidence>